<evidence type="ECO:0000313" key="12">
    <source>
        <dbReference type="WBParaSite" id="ACRNAN_scaffold8219.g14833.t1"/>
    </source>
</evidence>
<dbReference type="GO" id="GO:0046872">
    <property type="term" value="F:metal ion binding"/>
    <property type="evidence" value="ECO:0007669"/>
    <property type="project" value="UniProtKB-KW"/>
</dbReference>
<dbReference type="PANTHER" id="PTHR10536">
    <property type="entry name" value="DNA PRIMASE SMALL SUBUNIT"/>
    <property type="match status" value="1"/>
</dbReference>
<keyword evidence="3 10" id="KW-0639">Primosome</keyword>
<evidence type="ECO:0000256" key="6">
    <source>
        <dbReference type="ARBA" id="ARBA00022705"/>
    </source>
</evidence>
<comment type="similarity">
    <text evidence="1 10">Belongs to the eukaryotic-type primase small subunit family.</text>
</comment>
<evidence type="ECO:0000256" key="10">
    <source>
        <dbReference type="RuleBase" id="RU003514"/>
    </source>
</evidence>
<keyword evidence="8" id="KW-0862">Zinc</keyword>
<keyword evidence="5" id="KW-0548">Nucleotidyltransferase</keyword>
<protein>
    <recommendedName>
        <fullName evidence="10">DNA primase</fullName>
        <ecNumber evidence="10">2.7.7.-</ecNumber>
    </recommendedName>
</protein>
<dbReference type="FunFam" id="3.90.920.10:FF:000003">
    <property type="entry name" value="DNA primase"/>
    <property type="match status" value="1"/>
</dbReference>
<dbReference type="AlphaFoldDB" id="A0A914EH03"/>
<evidence type="ECO:0000256" key="4">
    <source>
        <dbReference type="ARBA" id="ARBA00022679"/>
    </source>
</evidence>
<dbReference type="GO" id="GO:0003899">
    <property type="term" value="F:DNA-directed RNA polymerase activity"/>
    <property type="evidence" value="ECO:0007669"/>
    <property type="project" value="InterPro"/>
</dbReference>
<keyword evidence="11" id="KW-1185">Reference proteome</keyword>
<evidence type="ECO:0000256" key="9">
    <source>
        <dbReference type="ARBA" id="ARBA00023163"/>
    </source>
</evidence>
<dbReference type="Pfam" id="PF01896">
    <property type="entry name" value="DNA_primase_S"/>
    <property type="match status" value="1"/>
</dbReference>
<dbReference type="Proteomes" id="UP000887540">
    <property type="component" value="Unplaced"/>
</dbReference>
<keyword evidence="2 10" id="KW-0240">DNA-directed RNA polymerase</keyword>
<dbReference type="GO" id="GO:0005658">
    <property type="term" value="C:alpha DNA polymerase:primase complex"/>
    <property type="evidence" value="ECO:0007669"/>
    <property type="project" value="UniProtKB-ARBA"/>
</dbReference>
<evidence type="ECO:0000256" key="8">
    <source>
        <dbReference type="ARBA" id="ARBA00022833"/>
    </source>
</evidence>
<name>A0A914EH03_9BILA</name>
<dbReference type="SUPFAM" id="SSF56747">
    <property type="entry name" value="Prim-pol domain"/>
    <property type="match status" value="1"/>
</dbReference>
<evidence type="ECO:0000256" key="3">
    <source>
        <dbReference type="ARBA" id="ARBA00022515"/>
    </source>
</evidence>
<keyword evidence="4 10" id="KW-0808">Transferase</keyword>
<dbReference type="GO" id="GO:0006269">
    <property type="term" value="P:DNA replication, synthesis of primer"/>
    <property type="evidence" value="ECO:0007669"/>
    <property type="project" value="UniProtKB-KW"/>
</dbReference>
<accession>A0A914EH03</accession>
<dbReference type="Gene3D" id="3.90.920.10">
    <property type="entry name" value="DNA primase, PRIM domain"/>
    <property type="match status" value="1"/>
</dbReference>
<keyword evidence="7" id="KW-0479">Metal-binding</keyword>
<proteinExistence type="inferred from homology"/>
<evidence type="ECO:0000313" key="11">
    <source>
        <dbReference type="Proteomes" id="UP000887540"/>
    </source>
</evidence>
<keyword evidence="6 10" id="KW-0235">DNA replication</keyword>
<dbReference type="InterPro" id="IPR002755">
    <property type="entry name" value="DNA_primase_S"/>
</dbReference>
<evidence type="ECO:0000256" key="1">
    <source>
        <dbReference type="ARBA" id="ARBA00009762"/>
    </source>
</evidence>
<organism evidence="11 12">
    <name type="scientific">Acrobeloides nanus</name>
    <dbReference type="NCBI Taxonomy" id="290746"/>
    <lineage>
        <taxon>Eukaryota</taxon>
        <taxon>Metazoa</taxon>
        <taxon>Ecdysozoa</taxon>
        <taxon>Nematoda</taxon>
        <taxon>Chromadorea</taxon>
        <taxon>Rhabditida</taxon>
        <taxon>Tylenchina</taxon>
        <taxon>Cephalobomorpha</taxon>
        <taxon>Cephaloboidea</taxon>
        <taxon>Cephalobidae</taxon>
        <taxon>Acrobeloides</taxon>
    </lineage>
</organism>
<dbReference type="NCBIfam" id="TIGR00335">
    <property type="entry name" value="primase_sml"/>
    <property type="match status" value="1"/>
</dbReference>
<dbReference type="InterPro" id="IPR014052">
    <property type="entry name" value="DNA_primase_ssu_euk/arc"/>
</dbReference>
<evidence type="ECO:0000256" key="5">
    <source>
        <dbReference type="ARBA" id="ARBA00022695"/>
    </source>
</evidence>
<keyword evidence="9" id="KW-0804">Transcription</keyword>
<evidence type="ECO:0000256" key="2">
    <source>
        <dbReference type="ARBA" id="ARBA00022478"/>
    </source>
</evidence>
<reference evidence="12" key="1">
    <citation type="submission" date="2022-11" db="UniProtKB">
        <authorList>
            <consortium name="WormBaseParasite"/>
        </authorList>
    </citation>
    <scope>IDENTIFICATION</scope>
</reference>
<dbReference type="WBParaSite" id="ACRNAN_scaffold8219.g14833.t1">
    <property type="protein sequence ID" value="ACRNAN_scaffold8219.g14833.t1"/>
    <property type="gene ID" value="ACRNAN_scaffold8219.g14833"/>
</dbReference>
<sequence length="390" mass="45933">MFEWLSYGLKPQDYIFRREFAFIFEDDAYLRYQSFKNEHEFRTQLSKSQPFKIDIGAVFNHEPRDHKKFTDFRAQERELVFDIDLTDYDIIRNCCEGANMCSKCWRWIPIAVKVLDFLLREHFGFKHLLWVFSGRRGIHCWVSDEVARKLNNEGRMAVAEYLSLISGENKIGVGRKNEPLHAMIEDAYDTIVSLDDFEKLVIEQGWFENESKWEPILKICDDLQTRDEINAQFSAINDDDAKGSLSLKRWRILKRRFDEKFRAKLEKSGEKLLPPPVPECKNFLKAFVLLYAYPRLDVNVSTGINHLLKSPFCIHPSTGNVAVPVNPKTIERFKISDVPRVDKLVTELKKVVKSSEDTDKENRKILYYKHTSLNHYIELFEAFVKNLRED</sequence>
<evidence type="ECO:0000256" key="7">
    <source>
        <dbReference type="ARBA" id="ARBA00022723"/>
    </source>
</evidence>
<dbReference type="EC" id="2.7.7.-" evidence="10"/>
<dbReference type="CDD" id="cd04860">
    <property type="entry name" value="AE_Prim_S"/>
    <property type="match status" value="1"/>
</dbReference>